<dbReference type="Pfam" id="PF04082">
    <property type="entry name" value="Fungal_trans"/>
    <property type="match status" value="1"/>
</dbReference>
<evidence type="ECO:0000256" key="4">
    <source>
        <dbReference type="ARBA" id="ARBA00023163"/>
    </source>
</evidence>
<feature type="compositionally biased region" description="Polar residues" evidence="6">
    <location>
        <begin position="633"/>
        <end position="646"/>
    </location>
</feature>
<comment type="caution">
    <text evidence="8">The sequence shown here is derived from an EMBL/GenBank/DDBJ whole genome shotgun (WGS) entry which is preliminary data.</text>
</comment>
<keyword evidence="5" id="KW-0539">Nucleus</keyword>
<name>A0AAD6MSR1_9EURO</name>
<keyword evidence="2" id="KW-0805">Transcription regulation</keyword>
<feature type="compositionally biased region" description="Basic and acidic residues" evidence="6">
    <location>
        <begin position="106"/>
        <end position="119"/>
    </location>
</feature>
<dbReference type="Pfam" id="PF00172">
    <property type="entry name" value="Zn_clus"/>
    <property type="match status" value="1"/>
</dbReference>
<keyword evidence="4" id="KW-0804">Transcription</keyword>
<dbReference type="InterPro" id="IPR001138">
    <property type="entry name" value="Zn2Cys6_DnaBD"/>
</dbReference>
<dbReference type="Proteomes" id="UP001215712">
    <property type="component" value="Unassembled WGS sequence"/>
</dbReference>
<feature type="region of interest" description="Disordered" evidence="6">
    <location>
        <begin position="78"/>
        <end position="141"/>
    </location>
</feature>
<evidence type="ECO:0000256" key="3">
    <source>
        <dbReference type="ARBA" id="ARBA00023125"/>
    </source>
</evidence>
<sequence length="717" mass="81104">MEVMPRRPSRVEKSRPAKACNTCRRKKVKCDGKRPTCSSCMIFNLPCGFEDAGKNSSRTRKTYVEELEQRIKDMEDQLQQLRQSEKSPRQTTQDCQSPGIAASPIRNDRVDHAEPRAEGHILPGSKSPDDEVPQSERETCNPPSYFLRMHDGKMRFFGASAGLDVHNSEEANRRMPKKSNVGWECVARRSASKWPLTNWIPRILQDSFEYRTTLPLPPREATLTLVTEFLTNFNHTVPLVDDTSLRRLVEKQFSWNPDDSPSSWVLLNVVIAFSYRERAQASFDASGDWQRSLGHVRNALNVLVDLFMCNADLAAVQGLLGLALYFQGTPNAQAQFMLAASAMRLSHSIGLHRNATSGFTPAEIEERRRTFWISFILDAEISLRVGRPPVQDMEDYNTPLPAKSPHDGRGIISINGISINFFRLLAEFATLQRRTYRCIVSAVMSRQSKETALKSAQACEEGLLSWRSSIPDSFRAEHVFASKPNHFNKHLLRLQLAYHSCYANLRQFSILTSPFLTKNPQEPPTDVDKDIKELCLRAIDSARSALSLLPYIRLLVSNCRWNVLYFFSAACVTLSSEIRSHSTHQRSKDDLALIHEATAFLMDVSDEEPGTFIDFILDVCSDIEDSARRGIQQVRSDNDQPPSQGANEGIADMNIDLGGRQRPANNSDNSFLNSEVDLLNDVNLNYINTQWQIPPLWNWQDILGMPLSPDPNRGRTD</sequence>
<keyword evidence="1" id="KW-0479">Metal-binding</keyword>
<reference evidence="8" key="2">
    <citation type="submission" date="2023-01" db="EMBL/GenBank/DDBJ databases">
        <authorList>
            <person name="Petersen C."/>
        </authorList>
    </citation>
    <scope>NUCLEOTIDE SEQUENCE</scope>
    <source>
        <strain evidence="8">IBT 17514</strain>
    </source>
</reference>
<gene>
    <name evidence="8" type="ORF">N7493_008748</name>
</gene>
<accession>A0AAD6MSR1</accession>
<dbReference type="SMART" id="SM00906">
    <property type="entry name" value="Fungal_trans"/>
    <property type="match status" value="1"/>
</dbReference>
<dbReference type="Gene3D" id="4.10.240.10">
    <property type="entry name" value="Zn(2)-C6 fungal-type DNA-binding domain"/>
    <property type="match status" value="1"/>
</dbReference>
<dbReference type="PANTHER" id="PTHR46910:SF25">
    <property type="entry name" value="ABC-TRANSPORTER-REGULATING TRANSCRIPTION FACTOR"/>
    <property type="match status" value="1"/>
</dbReference>
<dbReference type="GO" id="GO:0003677">
    <property type="term" value="F:DNA binding"/>
    <property type="evidence" value="ECO:0007669"/>
    <property type="project" value="UniProtKB-KW"/>
</dbReference>
<feature type="region of interest" description="Disordered" evidence="6">
    <location>
        <begin position="632"/>
        <end position="651"/>
    </location>
</feature>
<dbReference type="GO" id="GO:0000981">
    <property type="term" value="F:DNA-binding transcription factor activity, RNA polymerase II-specific"/>
    <property type="evidence" value="ECO:0007669"/>
    <property type="project" value="InterPro"/>
</dbReference>
<dbReference type="AlphaFoldDB" id="A0AAD6MSR1"/>
<feature type="domain" description="Zn(2)-C6 fungal-type" evidence="7">
    <location>
        <begin position="19"/>
        <end position="49"/>
    </location>
</feature>
<dbReference type="PANTHER" id="PTHR46910">
    <property type="entry name" value="TRANSCRIPTION FACTOR PDR1"/>
    <property type="match status" value="1"/>
</dbReference>
<dbReference type="CDD" id="cd00067">
    <property type="entry name" value="GAL4"/>
    <property type="match status" value="1"/>
</dbReference>
<dbReference type="EMBL" id="JAQJAN010000013">
    <property type="protein sequence ID" value="KAJ5712280.1"/>
    <property type="molecule type" value="Genomic_DNA"/>
</dbReference>
<evidence type="ECO:0000313" key="9">
    <source>
        <dbReference type="Proteomes" id="UP001215712"/>
    </source>
</evidence>
<evidence type="ECO:0000256" key="6">
    <source>
        <dbReference type="SAM" id="MobiDB-lite"/>
    </source>
</evidence>
<evidence type="ECO:0000256" key="5">
    <source>
        <dbReference type="ARBA" id="ARBA00023242"/>
    </source>
</evidence>
<dbReference type="SMART" id="SM00066">
    <property type="entry name" value="GAL4"/>
    <property type="match status" value="1"/>
</dbReference>
<evidence type="ECO:0000259" key="7">
    <source>
        <dbReference type="PROSITE" id="PS50048"/>
    </source>
</evidence>
<organism evidence="8 9">
    <name type="scientific">Penicillium malachiteum</name>
    <dbReference type="NCBI Taxonomy" id="1324776"/>
    <lineage>
        <taxon>Eukaryota</taxon>
        <taxon>Fungi</taxon>
        <taxon>Dikarya</taxon>
        <taxon>Ascomycota</taxon>
        <taxon>Pezizomycotina</taxon>
        <taxon>Eurotiomycetes</taxon>
        <taxon>Eurotiomycetidae</taxon>
        <taxon>Eurotiales</taxon>
        <taxon>Aspergillaceae</taxon>
        <taxon>Penicillium</taxon>
    </lineage>
</organism>
<reference evidence="8" key="1">
    <citation type="journal article" date="2023" name="IMA Fungus">
        <title>Comparative genomic study of the Penicillium genus elucidates a diverse pangenome and 15 lateral gene transfer events.</title>
        <authorList>
            <person name="Petersen C."/>
            <person name="Sorensen T."/>
            <person name="Nielsen M.R."/>
            <person name="Sondergaard T.E."/>
            <person name="Sorensen J.L."/>
            <person name="Fitzpatrick D.A."/>
            <person name="Frisvad J.C."/>
            <person name="Nielsen K.L."/>
        </authorList>
    </citation>
    <scope>NUCLEOTIDE SEQUENCE</scope>
    <source>
        <strain evidence="8">IBT 17514</strain>
    </source>
</reference>
<dbReference type="GO" id="GO:0006351">
    <property type="term" value="P:DNA-templated transcription"/>
    <property type="evidence" value="ECO:0007669"/>
    <property type="project" value="InterPro"/>
</dbReference>
<keyword evidence="3" id="KW-0238">DNA-binding</keyword>
<evidence type="ECO:0000256" key="1">
    <source>
        <dbReference type="ARBA" id="ARBA00022723"/>
    </source>
</evidence>
<protein>
    <recommendedName>
        <fullName evidence="7">Zn(2)-C6 fungal-type domain-containing protein</fullName>
    </recommendedName>
</protein>
<dbReference type="SUPFAM" id="SSF57701">
    <property type="entry name" value="Zn2/Cys6 DNA-binding domain"/>
    <property type="match status" value="1"/>
</dbReference>
<evidence type="ECO:0000256" key="2">
    <source>
        <dbReference type="ARBA" id="ARBA00023015"/>
    </source>
</evidence>
<dbReference type="GO" id="GO:0008270">
    <property type="term" value="F:zinc ion binding"/>
    <property type="evidence" value="ECO:0007669"/>
    <property type="project" value="InterPro"/>
</dbReference>
<dbReference type="CDD" id="cd12148">
    <property type="entry name" value="fungal_TF_MHR"/>
    <property type="match status" value="1"/>
</dbReference>
<dbReference type="InterPro" id="IPR036864">
    <property type="entry name" value="Zn2-C6_fun-type_DNA-bd_sf"/>
</dbReference>
<dbReference type="InterPro" id="IPR050987">
    <property type="entry name" value="AtrR-like"/>
</dbReference>
<dbReference type="PROSITE" id="PS00463">
    <property type="entry name" value="ZN2_CY6_FUNGAL_1"/>
    <property type="match status" value="1"/>
</dbReference>
<keyword evidence="9" id="KW-1185">Reference proteome</keyword>
<dbReference type="InterPro" id="IPR007219">
    <property type="entry name" value="XnlR_reg_dom"/>
</dbReference>
<dbReference type="PROSITE" id="PS50048">
    <property type="entry name" value="ZN2_CY6_FUNGAL_2"/>
    <property type="match status" value="1"/>
</dbReference>
<evidence type="ECO:0000313" key="8">
    <source>
        <dbReference type="EMBL" id="KAJ5712280.1"/>
    </source>
</evidence>
<proteinExistence type="predicted"/>